<reference evidence="2" key="1">
    <citation type="submission" date="2016-10" db="EMBL/GenBank/DDBJ databases">
        <authorList>
            <person name="Varghese N."/>
            <person name="Submissions S."/>
        </authorList>
    </citation>
    <scope>NUCLEOTIDE SEQUENCE [LARGE SCALE GENOMIC DNA]</scope>
    <source>
        <strain evidence="2">Jip14</strain>
    </source>
</reference>
<dbReference type="AlphaFoldDB" id="A0A1H7TTZ4"/>
<dbReference type="Proteomes" id="UP000198916">
    <property type="component" value="Unassembled WGS sequence"/>
</dbReference>
<keyword evidence="2" id="KW-1185">Reference proteome</keyword>
<proteinExistence type="predicted"/>
<evidence type="ECO:0000313" key="1">
    <source>
        <dbReference type="EMBL" id="SEL87936.1"/>
    </source>
</evidence>
<organism evidence="1 2">
    <name type="scientific">Parapedobacter koreensis</name>
    <dbReference type="NCBI Taxonomy" id="332977"/>
    <lineage>
        <taxon>Bacteria</taxon>
        <taxon>Pseudomonadati</taxon>
        <taxon>Bacteroidota</taxon>
        <taxon>Sphingobacteriia</taxon>
        <taxon>Sphingobacteriales</taxon>
        <taxon>Sphingobacteriaceae</taxon>
        <taxon>Parapedobacter</taxon>
    </lineage>
</organism>
<accession>A0A1H7TTZ4</accession>
<protein>
    <submittedName>
        <fullName evidence="1">Uncharacterized protein</fullName>
    </submittedName>
</protein>
<gene>
    <name evidence="1" type="ORF">SAMN05421740_11271</name>
</gene>
<name>A0A1H7TTZ4_9SPHI</name>
<sequence>MGEANGFSGLLKPLPKRTAVAMCMGLSNAPEAVLTIFQQRIIGIF</sequence>
<dbReference type="EMBL" id="FNZR01000012">
    <property type="protein sequence ID" value="SEL87936.1"/>
    <property type="molecule type" value="Genomic_DNA"/>
</dbReference>
<evidence type="ECO:0000313" key="2">
    <source>
        <dbReference type="Proteomes" id="UP000198916"/>
    </source>
</evidence>